<evidence type="ECO:0000313" key="2">
    <source>
        <dbReference type="EMBL" id="NNU34093.1"/>
    </source>
</evidence>
<dbReference type="Proteomes" id="UP000566071">
    <property type="component" value="Unassembled WGS sequence"/>
</dbReference>
<feature type="compositionally biased region" description="Polar residues" evidence="1">
    <location>
        <begin position="54"/>
        <end position="64"/>
    </location>
</feature>
<keyword evidence="3" id="KW-1185">Reference proteome</keyword>
<accession>A0ABX1W1N5</accession>
<feature type="region of interest" description="Disordered" evidence="1">
    <location>
        <begin position="28"/>
        <end position="64"/>
    </location>
</feature>
<name>A0ABX1W1N5_9SPHI</name>
<dbReference type="RefSeq" id="WP_175269778.1">
    <property type="nucleotide sequence ID" value="NZ_JABFCR010000031.1"/>
</dbReference>
<comment type="caution">
    <text evidence="2">The sequence shown here is derived from an EMBL/GenBank/DDBJ whole genome shotgun (WGS) entry which is preliminary data.</text>
</comment>
<sequence>MRNIAPQKKKWSKPELYLLSSADDIKGGNAPSLREAGFNPNHTHYNGPKGNGGVTTSQFNNYVS</sequence>
<gene>
    <name evidence="2" type="ORF">HK413_07950</name>
</gene>
<reference evidence="2 3" key="1">
    <citation type="submission" date="2020-05" db="EMBL/GenBank/DDBJ databases">
        <authorList>
            <person name="Khan S.A."/>
            <person name="Jeon C.O."/>
            <person name="Chun B.H."/>
        </authorList>
    </citation>
    <scope>NUCLEOTIDE SEQUENCE [LARGE SCALE GENOMIC DNA]</scope>
    <source>
        <strain evidence="2 3">S1162</strain>
    </source>
</reference>
<dbReference type="EMBL" id="JABFCR010000031">
    <property type="protein sequence ID" value="NNU34093.1"/>
    <property type="molecule type" value="Genomic_DNA"/>
</dbReference>
<evidence type="ECO:0000256" key="1">
    <source>
        <dbReference type="SAM" id="MobiDB-lite"/>
    </source>
</evidence>
<protein>
    <submittedName>
        <fullName evidence="2">Uncharacterized protein</fullName>
    </submittedName>
</protein>
<proteinExistence type="predicted"/>
<organism evidence="2 3">
    <name type="scientific">Mucilaginibacter humi</name>
    <dbReference type="NCBI Taxonomy" id="2732510"/>
    <lineage>
        <taxon>Bacteria</taxon>
        <taxon>Pseudomonadati</taxon>
        <taxon>Bacteroidota</taxon>
        <taxon>Sphingobacteriia</taxon>
        <taxon>Sphingobacteriales</taxon>
        <taxon>Sphingobacteriaceae</taxon>
        <taxon>Mucilaginibacter</taxon>
    </lineage>
</organism>
<evidence type="ECO:0000313" key="3">
    <source>
        <dbReference type="Proteomes" id="UP000566071"/>
    </source>
</evidence>